<dbReference type="PROSITE" id="PS50110">
    <property type="entry name" value="RESPONSE_REGULATORY"/>
    <property type="match status" value="1"/>
</dbReference>
<evidence type="ECO:0000259" key="3">
    <source>
        <dbReference type="PROSITE" id="PS50110"/>
    </source>
</evidence>
<dbReference type="RefSeq" id="WP_149467127.1">
    <property type="nucleotide sequence ID" value="NZ_QOKW01000001.1"/>
</dbReference>
<dbReference type="SUPFAM" id="SSF52172">
    <property type="entry name" value="CheY-like"/>
    <property type="match status" value="1"/>
</dbReference>
<evidence type="ECO:0000256" key="1">
    <source>
        <dbReference type="ARBA" id="ARBA00022553"/>
    </source>
</evidence>
<dbReference type="InterPro" id="IPR050595">
    <property type="entry name" value="Bact_response_regulator"/>
</dbReference>
<sequence>MRFARPLKILLVEDDSLTAMAMARMLEMARCTVTTVTDGEAGLSALAEGSFDAVVTDLVMPRLGGEQMIRRLRLDWPDLPIVVLSASPPAEGRFGLQDGGRGPLVILKKPVLAGELLTAMEEVFPQA</sequence>
<gene>
    <name evidence="4" type="ORF">DS843_01530</name>
</gene>
<dbReference type="CDD" id="cd00156">
    <property type="entry name" value="REC"/>
    <property type="match status" value="1"/>
</dbReference>
<dbReference type="Pfam" id="PF00072">
    <property type="entry name" value="Response_reg"/>
    <property type="match status" value="1"/>
</dbReference>
<keyword evidence="5" id="KW-1185">Reference proteome</keyword>
<feature type="modified residue" description="4-aspartylphosphate" evidence="2">
    <location>
        <position position="57"/>
    </location>
</feature>
<dbReference type="PANTHER" id="PTHR44591:SF23">
    <property type="entry name" value="CHEY SUBFAMILY"/>
    <property type="match status" value="1"/>
</dbReference>
<evidence type="ECO:0000256" key="2">
    <source>
        <dbReference type="PROSITE-ProRule" id="PRU00169"/>
    </source>
</evidence>
<proteinExistence type="predicted"/>
<dbReference type="OrthoDB" id="8019678at2"/>
<dbReference type="InterPro" id="IPR011006">
    <property type="entry name" value="CheY-like_superfamily"/>
</dbReference>
<dbReference type="GO" id="GO:0000160">
    <property type="term" value="P:phosphorelay signal transduction system"/>
    <property type="evidence" value="ECO:0007669"/>
    <property type="project" value="InterPro"/>
</dbReference>
<accession>A0A9W7NP83</accession>
<reference evidence="4 5" key="1">
    <citation type="submission" date="2018-07" db="EMBL/GenBank/DDBJ databases">
        <title>Genome sequence of Azospirillum sp. ATCC 49961.</title>
        <authorList>
            <person name="Sant'Anna F.H."/>
            <person name="Baldani J.I."/>
            <person name="Zilli J.E."/>
            <person name="Reis V.M."/>
            <person name="Hartmann A."/>
            <person name="Cruz L."/>
            <person name="de Souza E.M."/>
            <person name="de Oliveira Pedrosa F."/>
            <person name="Passaglia L.M.P."/>
        </authorList>
    </citation>
    <scope>NUCLEOTIDE SEQUENCE [LARGE SCALE GENOMIC DNA]</scope>
    <source>
        <strain evidence="4 5">ATCC 49961</strain>
    </source>
</reference>
<organism evidence="4 5">
    <name type="scientific">Roseomonas genomospecies 6</name>
    <dbReference type="NCBI Taxonomy" id="214106"/>
    <lineage>
        <taxon>Bacteria</taxon>
        <taxon>Pseudomonadati</taxon>
        <taxon>Pseudomonadota</taxon>
        <taxon>Alphaproteobacteria</taxon>
        <taxon>Acetobacterales</taxon>
        <taxon>Roseomonadaceae</taxon>
        <taxon>Roseomonas</taxon>
    </lineage>
</organism>
<evidence type="ECO:0000313" key="4">
    <source>
        <dbReference type="EMBL" id="KAA0684145.1"/>
    </source>
</evidence>
<protein>
    <submittedName>
        <fullName evidence="4">Response regulator</fullName>
    </submittedName>
</protein>
<keyword evidence="1 2" id="KW-0597">Phosphoprotein</keyword>
<name>A0A9W7NP83_9PROT</name>
<dbReference type="SMART" id="SM00448">
    <property type="entry name" value="REC"/>
    <property type="match status" value="1"/>
</dbReference>
<comment type="caution">
    <text evidence="4">The sequence shown here is derived from an EMBL/GenBank/DDBJ whole genome shotgun (WGS) entry which is preliminary data.</text>
</comment>
<feature type="domain" description="Response regulatory" evidence="3">
    <location>
        <begin position="8"/>
        <end position="124"/>
    </location>
</feature>
<dbReference type="Proteomes" id="UP000480854">
    <property type="component" value="Unassembled WGS sequence"/>
</dbReference>
<dbReference type="EMBL" id="QOKW01000001">
    <property type="protein sequence ID" value="KAA0684145.1"/>
    <property type="molecule type" value="Genomic_DNA"/>
</dbReference>
<evidence type="ECO:0000313" key="5">
    <source>
        <dbReference type="Proteomes" id="UP000480854"/>
    </source>
</evidence>
<dbReference type="AlphaFoldDB" id="A0A9W7NP83"/>
<dbReference type="Gene3D" id="3.40.50.2300">
    <property type="match status" value="1"/>
</dbReference>
<dbReference type="PANTHER" id="PTHR44591">
    <property type="entry name" value="STRESS RESPONSE REGULATOR PROTEIN 1"/>
    <property type="match status" value="1"/>
</dbReference>
<dbReference type="InterPro" id="IPR001789">
    <property type="entry name" value="Sig_transdc_resp-reg_receiver"/>
</dbReference>